<keyword evidence="2 3" id="KW-0175">Coiled coil</keyword>
<proteinExistence type="inferred from homology"/>
<dbReference type="STRING" id="318479.A0A0N4UJI7"/>
<dbReference type="OrthoDB" id="2161974at2759"/>
<keyword evidence="8" id="KW-1185">Reference proteome</keyword>
<dbReference type="Pfam" id="PF23092">
    <property type="entry name" value="Ubiquitin_6"/>
    <property type="match status" value="1"/>
</dbReference>
<dbReference type="SUPFAM" id="SSF52540">
    <property type="entry name" value="P-loop containing nucleoside triphosphate hydrolases"/>
    <property type="match status" value="1"/>
</dbReference>
<evidence type="ECO:0000256" key="3">
    <source>
        <dbReference type="SAM" id="Coils"/>
    </source>
</evidence>
<feature type="compositionally biased region" description="Polar residues" evidence="4">
    <location>
        <begin position="276"/>
        <end position="286"/>
    </location>
</feature>
<dbReference type="GO" id="GO:0022008">
    <property type="term" value="P:neurogenesis"/>
    <property type="evidence" value="ECO:0007669"/>
    <property type="project" value="InterPro"/>
</dbReference>
<dbReference type="WBParaSite" id="DME_0000782601-mRNA-1">
    <property type="protein sequence ID" value="DME_0000782601-mRNA-1"/>
    <property type="gene ID" value="DME_0000782601"/>
</dbReference>
<protein>
    <submittedName>
        <fullName evidence="9">AAA domain-containing protein</fullName>
    </submittedName>
</protein>
<dbReference type="InterPro" id="IPR057568">
    <property type="entry name" value="CortBP2_NAV1-like_AAA_lid"/>
</dbReference>
<dbReference type="InterPro" id="IPR003593">
    <property type="entry name" value="AAA+_ATPase"/>
</dbReference>
<evidence type="ECO:0000313" key="8">
    <source>
        <dbReference type="Proteomes" id="UP000274756"/>
    </source>
</evidence>
<feature type="domain" description="AAA+ ATPase" evidence="5">
    <location>
        <begin position="374"/>
        <end position="501"/>
    </location>
</feature>
<dbReference type="Proteomes" id="UP000274756">
    <property type="component" value="Unassembled WGS sequence"/>
</dbReference>
<evidence type="ECO:0000256" key="4">
    <source>
        <dbReference type="SAM" id="MobiDB-lite"/>
    </source>
</evidence>
<name>A0A0N4UJI7_DRAME</name>
<dbReference type="InterPro" id="IPR039041">
    <property type="entry name" value="Nav/unc-53"/>
</dbReference>
<evidence type="ECO:0000259" key="5">
    <source>
        <dbReference type="SMART" id="SM00382"/>
    </source>
</evidence>
<dbReference type="PANTHER" id="PTHR12784:SF28">
    <property type="entry name" value="PROTEIN SICKIE"/>
    <property type="match status" value="1"/>
</dbReference>
<evidence type="ECO:0000256" key="1">
    <source>
        <dbReference type="ARBA" id="ARBA00006255"/>
    </source>
</evidence>
<organism evidence="7 9">
    <name type="scientific">Dracunculus medinensis</name>
    <name type="common">Guinea worm</name>
    <dbReference type="NCBI Taxonomy" id="318479"/>
    <lineage>
        <taxon>Eukaryota</taxon>
        <taxon>Metazoa</taxon>
        <taxon>Ecdysozoa</taxon>
        <taxon>Nematoda</taxon>
        <taxon>Chromadorea</taxon>
        <taxon>Rhabditida</taxon>
        <taxon>Spirurina</taxon>
        <taxon>Dracunculoidea</taxon>
        <taxon>Dracunculidae</taxon>
        <taxon>Dracunculus</taxon>
    </lineage>
</organism>
<evidence type="ECO:0000313" key="9">
    <source>
        <dbReference type="WBParaSite" id="DME_0000782601-mRNA-1"/>
    </source>
</evidence>
<feature type="compositionally biased region" description="Low complexity" evidence="4">
    <location>
        <begin position="129"/>
        <end position="143"/>
    </location>
</feature>
<dbReference type="Proteomes" id="UP000038040">
    <property type="component" value="Unplaced"/>
</dbReference>
<sequence length="670" mass="76380">MDFSIGSSLLSTRKQQTENIYANCIFKDQNLQLHKLSDDCIRLTFISYLNKTTNVEERYEAEIRKLNKEMECYRGTILKLTAKHDGYNHLIQIFDNKLKIMAKCVENLQNKSTFKDGAGELLRHPSLESVTSHRSSMSSSSKGSKTDKSSLNGFGKQAKKSWVREKFFFKLLRMSSCSCFFFRLDDIDSVPQLIELKKQLQDKDSTLTDVRLDALDKAREVDVLKETINRLKTENKILKQNYTILERRIRAESRTSSQQSLSILSDEGPVYETPPSERSVSSSDCPSGSINLKVTVSVDFSGFLRPQISSNEISIGSIAMPNSEMSWQELDSRLIRLFNDYISRIDPNAAIDGLILDCLFPRSVIDQLLNALLTCRRLVLFGATGIGKSNLARQLAKYVSLIIGGISNNSIVDIRISDDDHDKNIAQVQRDLESYLRSSKPIVILLDNVQRHRIALLSSSFSSIDVPAKDGPYVICTVNRASQLPEMQMHHNFRMFLLPNNVDAIRGYIGRYLRRRILENEFRNNEHAPPELYRIIDFLPKVLTAINSFIEKANSRDVTIGSRIFLQCPLNIEQSLQWFVKLWNQMIIPYMIKVAKEGVKVLGRCGSFEDPTDTICEYWPWIDGPSAEESLQRLSIKETLYNSSNGTQFNPLEALMRIQSNNSNSQQEVN</sequence>
<evidence type="ECO:0000256" key="2">
    <source>
        <dbReference type="ARBA" id="ARBA00023054"/>
    </source>
</evidence>
<dbReference type="AlphaFoldDB" id="A0A0N4UJI7"/>
<accession>A0A0N4UJI7</accession>
<evidence type="ECO:0000313" key="7">
    <source>
        <dbReference type="Proteomes" id="UP000038040"/>
    </source>
</evidence>
<feature type="region of interest" description="Disordered" evidence="4">
    <location>
        <begin position="128"/>
        <end position="153"/>
    </location>
</feature>
<comment type="similarity">
    <text evidence="1">Belongs to the Nav/unc-53 family.</text>
</comment>
<feature type="coiled-coil region" evidence="3">
    <location>
        <begin position="49"/>
        <end position="83"/>
    </location>
</feature>
<dbReference type="InterPro" id="IPR057126">
    <property type="entry name" value="NAV1-like_ubiquitin-like"/>
</dbReference>
<gene>
    <name evidence="6" type="ORF">DME_LOCUS10196</name>
</gene>
<reference evidence="6 8" key="2">
    <citation type="submission" date="2018-11" db="EMBL/GenBank/DDBJ databases">
        <authorList>
            <consortium name="Pathogen Informatics"/>
        </authorList>
    </citation>
    <scope>NUCLEOTIDE SEQUENCE [LARGE SCALE GENOMIC DNA]</scope>
</reference>
<feature type="region of interest" description="Disordered" evidence="4">
    <location>
        <begin position="257"/>
        <end position="286"/>
    </location>
</feature>
<dbReference type="InterPro" id="IPR027417">
    <property type="entry name" value="P-loop_NTPase"/>
</dbReference>
<dbReference type="Gene3D" id="3.40.50.300">
    <property type="entry name" value="P-loop containing nucleotide triphosphate hydrolases"/>
    <property type="match status" value="1"/>
</dbReference>
<reference evidence="9" key="1">
    <citation type="submission" date="2017-02" db="UniProtKB">
        <authorList>
            <consortium name="WormBaseParasite"/>
        </authorList>
    </citation>
    <scope>IDENTIFICATION</scope>
</reference>
<dbReference type="EMBL" id="UYYG01001206">
    <property type="protein sequence ID" value="VDN60223.1"/>
    <property type="molecule type" value="Genomic_DNA"/>
</dbReference>
<dbReference type="PANTHER" id="PTHR12784">
    <property type="entry name" value="STEERIN"/>
    <property type="match status" value="1"/>
</dbReference>
<evidence type="ECO:0000313" key="6">
    <source>
        <dbReference type="EMBL" id="VDN60223.1"/>
    </source>
</evidence>
<feature type="coiled-coil region" evidence="3">
    <location>
        <begin position="214"/>
        <end position="248"/>
    </location>
</feature>
<dbReference type="Pfam" id="PF25408">
    <property type="entry name" value="AAA_lid_NAV1"/>
    <property type="match status" value="1"/>
</dbReference>
<dbReference type="SMART" id="SM00382">
    <property type="entry name" value="AAA"/>
    <property type="match status" value="1"/>
</dbReference>